<proteinExistence type="predicted"/>
<sequence length="93" mass="11360">MTRHTRNKQLRDINKKLYGSYEINMSMPTSIMYEKGSGNLDKDFFWLRNPRCEVSVERWKKKRYKEKDRFNIHTNIENLIFFGNNGFVKSKYK</sequence>
<name>A0A024B1G4_9CAUD</name>
<dbReference type="KEGG" id="vg:19526008"/>
<dbReference type="EMBL" id="KJ489399">
    <property type="protein sequence ID" value="AHZ10026.1"/>
    <property type="molecule type" value="Genomic_DNA"/>
</dbReference>
<reference evidence="2" key="1">
    <citation type="submission" date="2014-09" db="EMBL/GenBank/DDBJ databases">
        <authorList>
            <person name="Sauder A.B."/>
            <person name="McKenzie Q.R."/>
            <person name="Temple L.M."/>
            <person name="Alexis B.K."/>
            <person name="Al-Atrache Z."/>
            <person name="Lewis L.O."/>
            <person name="Loesser-Casey K.E."/>
            <person name="Mitchell K.J."/>
        </authorList>
    </citation>
    <scope>NUCLEOTIDE SEQUENCE [LARGE SCALE GENOMIC DNA]</scope>
</reference>
<dbReference type="RefSeq" id="YP_009036457.1">
    <property type="nucleotide sequence ID" value="NC_024213.1"/>
</dbReference>
<organism evidence="1 2">
    <name type="scientific">Bacillus phage Hakuna</name>
    <dbReference type="NCBI Taxonomy" id="1486659"/>
    <lineage>
        <taxon>Viruses</taxon>
        <taxon>Duplodnaviria</taxon>
        <taxon>Heunggongvirae</taxon>
        <taxon>Uroviricota</taxon>
        <taxon>Caudoviricetes</taxon>
        <taxon>Herelleviridae</taxon>
        <taxon>Bastillevirinae</taxon>
        <taxon>Wphvirus</taxon>
        <taxon>Wphvirus hakuna</taxon>
    </lineage>
</organism>
<evidence type="ECO:0000313" key="1">
    <source>
        <dbReference type="EMBL" id="AHZ10026.1"/>
    </source>
</evidence>
<dbReference type="GeneID" id="19526008"/>
<accession>A0A024B1G4</accession>
<protein>
    <submittedName>
        <fullName evidence="1">Uncharacterized protein</fullName>
    </submittedName>
</protein>
<evidence type="ECO:0000313" key="2">
    <source>
        <dbReference type="Proteomes" id="UP000026900"/>
    </source>
</evidence>
<keyword evidence="2" id="KW-1185">Reference proteome</keyword>
<dbReference type="Proteomes" id="UP000026900">
    <property type="component" value="Segment"/>
</dbReference>